<feature type="signal peptide" evidence="2">
    <location>
        <begin position="1"/>
        <end position="20"/>
    </location>
</feature>
<keyword evidence="4" id="KW-1185">Reference proteome</keyword>
<evidence type="ECO:0000256" key="2">
    <source>
        <dbReference type="SAM" id="SignalP"/>
    </source>
</evidence>
<dbReference type="AlphaFoldDB" id="A0A931E8Y6"/>
<accession>A0A931E8Y6</accession>
<sequence>MKKFFIIISLLCFHNYICVAQTQSNDNSNKAEDVTVAYMTKELNLTPDESKKFWPVYNNYFKEIREAKSHFGNDEVAFEERKVQIRKKYQGQFRSVLNSDKRVNKVFVSEKNLRDLFRKEWQDRQRRKKFPGAKAQRGVIRQRRVN</sequence>
<reference evidence="3" key="1">
    <citation type="submission" date="2020-11" db="EMBL/GenBank/DDBJ databases">
        <title>Bacterial whole genome sequence for Panacibacter sp. DH6.</title>
        <authorList>
            <person name="Le V."/>
            <person name="Ko S."/>
            <person name="Ahn C.-Y."/>
            <person name="Oh H.-M."/>
        </authorList>
    </citation>
    <scope>NUCLEOTIDE SEQUENCE</scope>
    <source>
        <strain evidence="3">DH6</strain>
    </source>
</reference>
<organism evidence="3 4">
    <name type="scientific">Panacibacter microcysteis</name>
    <dbReference type="NCBI Taxonomy" id="2793269"/>
    <lineage>
        <taxon>Bacteria</taxon>
        <taxon>Pseudomonadati</taxon>
        <taxon>Bacteroidota</taxon>
        <taxon>Chitinophagia</taxon>
        <taxon>Chitinophagales</taxon>
        <taxon>Chitinophagaceae</taxon>
        <taxon>Panacibacter</taxon>
    </lineage>
</organism>
<comment type="caution">
    <text evidence="3">The sequence shown here is derived from an EMBL/GenBank/DDBJ whole genome shotgun (WGS) entry which is preliminary data.</text>
</comment>
<feature type="chain" id="PRO_5037621271" evidence="2">
    <location>
        <begin position="21"/>
        <end position="146"/>
    </location>
</feature>
<name>A0A931E8Y6_9BACT</name>
<gene>
    <name evidence="3" type="ORF">I5907_06625</name>
</gene>
<dbReference type="EMBL" id="JADWYR010000001">
    <property type="protein sequence ID" value="MBG9375901.1"/>
    <property type="molecule type" value="Genomic_DNA"/>
</dbReference>
<dbReference type="RefSeq" id="WP_196989926.1">
    <property type="nucleotide sequence ID" value="NZ_JADWYR010000001.1"/>
</dbReference>
<evidence type="ECO:0000313" key="4">
    <source>
        <dbReference type="Proteomes" id="UP000628448"/>
    </source>
</evidence>
<proteinExistence type="predicted"/>
<feature type="region of interest" description="Disordered" evidence="1">
    <location>
        <begin position="127"/>
        <end position="146"/>
    </location>
</feature>
<protein>
    <submittedName>
        <fullName evidence="3">Uncharacterized protein</fullName>
    </submittedName>
</protein>
<evidence type="ECO:0000313" key="3">
    <source>
        <dbReference type="EMBL" id="MBG9375901.1"/>
    </source>
</evidence>
<dbReference type="Proteomes" id="UP000628448">
    <property type="component" value="Unassembled WGS sequence"/>
</dbReference>
<evidence type="ECO:0000256" key="1">
    <source>
        <dbReference type="SAM" id="MobiDB-lite"/>
    </source>
</evidence>
<keyword evidence="2" id="KW-0732">Signal</keyword>